<accession>A0A2X0RPV4</accession>
<comment type="similarity">
    <text evidence="1">Belongs to the site-specific recombinase resolvase family.</text>
</comment>
<dbReference type="GO" id="GO:0003677">
    <property type="term" value="F:DNA binding"/>
    <property type="evidence" value="ECO:0007669"/>
    <property type="project" value="UniProtKB-KW"/>
</dbReference>
<dbReference type="SUPFAM" id="SSF46689">
    <property type="entry name" value="Homeodomain-like"/>
    <property type="match status" value="1"/>
</dbReference>
<dbReference type="PROSITE" id="PS00398">
    <property type="entry name" value="RECOMBINASES_2"/>
    <property type="match status" value="1"/>
</dbReference>
<evidence type="ECO:0000313" key="5">
    <source>
        <dbReference type="EMBL" id="SPB27087.1"/>
    </source>
</evidence>
<proteinExistence type="inferred from homology"/>
<evidence type="ECO:0000256" key="2">
    <source>
        <dbReference type="ARBA" id="ARBA00022908"/>
    </source>
</evidence>
<keyword evidence="2" id="KW-0229">DNA integration</keyword>
<dbReference type="PANTHER" id="PTHR30461:SF26">
    <property type="entry name" value="RESOLVASE HOMOLOG YNEB"/>
    <property type="match status" value="1"/>
</dbReference>
<dbReference type="Gene3D" id="1.10.10.60">
    <property type="entry name" value="Homeodomain-like"/>
    <property type="match status" value="1"/>
</dbReference>
<dbReference type="EMBL" id="OGTV01000119">
    <property type="protein sequence ID" value="SPB27087.1"/>
    <property type="molecule type" value="Genomic_DNA"/>
</dbReference>
<keyword evidence="3" id="KW-0238">DNA-binding</keyword>
<reference evidence="5" key="1">
    <citation type="submission" date="2018-01" db="EMBL/GenBank/DDBJ databases">
        <authorList>
            <person name="Gaut B.S."/>
            <person name="Morton B.R."/>
            <person name="Clegg M.T."/>
            <person name="Duvall M.R."/>
        </authorList>
    </citation>
    <scope>NUCLEOTIDE SEQUENCE</scope>
    <source>
        <strain evidence="5">Lactobacillus helveticus</strain>
    </source>
</reference>
<dbReference type="GO" id="GO:0015074">
    <property type="term" value="P:DNA integration"/>
    <property type="evidence" value="ECO:0007669"/>
    <property type="project" value="UniProtKB-KW"/>
</dbReference>
<dbReference type="PROSITE" id="PS00397">
    <property type="entry name" value="RECOMBINASES_1"/>
    <property type="match status" value="1"/>
</dbReference>
<dbReference type="InterPro" id="IPR006119">
    <property type="entry name" value="Resolv_N"/>
</dbReference>
<sequence length="212" mass="24304">MWVLRVVKTWCQESTRKELNMNTIYGYARVSTVKQDLSSQVDDLKRAGATNIFTDKYTGTTANRPEFDKLMVKIESGDTLIVTKLDRLARNTQDALNIVKQMNAEGVILRVLNIGTIDNSPSGRLIFTVFSAFAEFERDLIVSRTQEGKAWAKANNPNFHEGMPRKYNQEQIDFAWKLHTQDHMSYSEISKKLGISQATIYRRFRELRGDSA</sequence>
<gene>
    <name evidence="5" type="primary">tnpR</name>
    <name evidence="5" type="ORF">BDKNPLJD_02206</name>
</gene>
<evidence type="ECO:0000256" key="4">
    <source>
        <dbReference type="ARBA" id="ARBA00023172"/>
    </source>
</evidence>
<dbReference type="Pfam" id="PF02796">
    <property type="entry name" value="HTH_7"/>
    <property type="match status" value="1"/>
</dbReference>
<evidence type="ECO:0000256" key="3">
    <source>
        <dbReference type="ARBA" id="ARBA00023125"/>
    </source>
</evidence>
<dbReference type="SMART" id="SM00857">
    <property type="entry name" value="Resolvase"/>
    <property type="match status" value="1"/>
</dbReference>
<dbReference type="InterPro" id="IPR006118">
    <property type="entry name" value="Recombinase_CS"/>
</dbReference>
<organism evidence="5">
    <name type="scientific">Lactobacillus helveticus</name>
    <name type="common">Lactobacillus suntoryeus</name>
    <dbReference type="NCBI Taxonomy" id="1587"/>
    <lineage>
        <taxon>Bacteria</taxon>
        <taxon>Bacillati</taxon>
        <taxon>Bacillota</taxon>
        <taxon>Bacilli</taxon>
        <taxon>Lactobacillales</taxon>
        <taxon>Lactobacillaceae</taxon>
        <taxon>Lactobacillus</taxon>
    </lineage>
</organism>
<name>A0A2X0RPV4_LACHE</name>
<dbReference type="InterPro" id="IPR009057">
    <property type="entry name" value="Homeodomain-like_sf"/>
</dbReference>
<dbReference type="PROSITE" id="PS51736">
    <property type="entry name" value="RECOMBINASES_3"/>
    <property type="match status" value="1"/>
</dbReference>
<keyword evidence="4" id="KW-0233">DNA recombination</keyword>
<evidence type="ECO:0000256" key="1">
    <source>
        <dbReference type="ARBA" id="ARBA00009913"/>
    </source>
</evidence>
<dbReference type="Gene3D" id="3.40.50.1390">
    <property type="entry name" value="Resolvase, N-terminal catalytic domain"/>
    <property type="match status" value="1"/>
</dbReference>
<dbReference type="PANTHER" id="PTHR30461">
    <property type="entry name" value="DNA-INVERTASE FROM LAMBDOID PROPHAGE"/>
    <property type="match status" value="1"/>
</dbReference>
<dbReference type="InterPro" id="IPR006120">
    <property type="entry name" value="Resolvase_HTH_dom"/>
</dbReference>
<protein>
    <submittedName>
        <fullName evidence="5">Transposon gamma-delta resolvase</fullName>
    </submittedName>
</protein>
<dbReference type="InterPro" id="IPR050639">
    <property type="entry name" value="SSR_resolvase"/>
</dbReference>
<dbReference type="AlphaFoldDB" id="A0A2X0RPV4"/>
<dbReference type="GO" id="GO:0000150">
    <property type="term" value="F:DNA strand exchange activity"/>
    <property type="evidence" value="ECO:0007669"/>
    <property type="project" value="InterPro"/>
</dbReference>
<dbReference type="InterPro" id="IPR036162">
    <property type="entry name" value="Resolvase-like_N_sf"/>
</dbReference>
<dbReference type="SUPFAM" id="SSF53041">
    <property type="entry name" value="Resolvase-like"/>
    <property type="match status" value="1"/>
</dbReference>
<dbReference type="Pfam" id="PF00239">
    <property type="entry name" value="Resolvase"/>
    <property type="match status" value="1"/>
</dbReference>
<dbReference type="CDD" id="cd03768">
    <property type="entry name" value="SR_ResInv"/>
    <property type="match status" value="1"/>
</dbReference>